<evidence type="ECO:0000256" key="1">
    <source>
        <dbReference type="SAM" id="MobiDB-lite"/>
    </source>
</evidence>
<sequence>MKPIDTSEQVEKICLPDRGQSIDNAHCMAPILPNSTPLHFRPELTMNTSAASTHDAIVQSFYLAFYGRPADPAGLAFWSQQVEAAGGRLADVTAAFARSEEALVRFGEAPLAARIADIYQAMFSRAPDADGCSTGSTSSARGTLRWPTSRSPSCKAPRAATWPWPRCAWRLRRCSRRGSRPPAAITRVSPRSRPDG</sequence>
<protein>
    <submittedName>
        <fullName evidence="3">DUF4214 domain-containing protein</fullName>
    </submittedName>
</protein>
<dbReference type="Pfam" id="PF13946">
    <property type="entry name" value="DUF4214"/>
    <property type="match status" value="1"/>
</dbReference>
<feature type="region of interest" description="Disordered" evidence="1">
    <location>
        <begin position="127"/>
        <end position="152"/>
    </location>
</feature>
<feature type="compositionally biased region" description="Polar residues" evidence="1">
    <location>
        <begin position="133"/>
        <end position="152"/>
    </location>
</feature>
<reference evidence="3 4" key="1">
    <citation type="submission" date="2019-08" db="EMBL/GenBank/DDBJ databases">
        <title>Massilia golmudensis sp. nov., isolated from sand in the Qinghai-Tibetan Plateau.</title>
        <authorList>
            <person name="Zhang B."/>
        </authorList>
    </citation>
    <scope>NUCLEOTIDE SEQUENCE [LARGE SCALE GENOMIC DNA]</scope>
    <source>
        <strain evidence="3 4">GEM5</strain>
    </source>
</reference>
<dbReference type="InterPro" id="IPR025282">
    <property type="entry name" value="DUF4214"/>
</dbReference>
<comment type="caution">
    <text evidence="3">The sequence shown here is derived from an EMBL/GenBank/DDBJ whole genome shotgun (WGS) entry which is preliminary data.</text>
</comment>
<proteinExistence type="predicted"/>
<accession>A0A5C7FYA7</accession>
<dbReference type="AlphaFoldDB" id="A0A5C7FYA7"/>
<keyword evidence="4" id="KW-1185">Reference proteome</keyword>
<evidence type="ECO:0000313" key="4">
    <source>
        <dbReference type="Proteomes" id="UP000321413"/>
    </source>
</evidence>
<dbReference type="EMBL" id="VPFD01000009">
    <property type="protein sequence ID" value="TXG00106.1"/>
    <property type="molecule type" value="Genomic_DNA"/>
</dbReference>
<name>A0A5C7FYA7_9BURK</name>
<feature type="region of interest" description="Disordered" evidence="1">
    <location>
        <begin position="176"/>
        <end position="196"/>
    </location>
</feature>
<evidence type="ECO:0000259" key="2">
    <source>
        <dbReference type="Pfam" id="PF13946"/>
    </source>
</evidence>
<evidence type="ECO:0000313" key="3">
    <source>
        <dbReference type="EMBL" id="TXG00106.1"/>
    </source>
</evidence>
<gene>
    <name evidence="3" type="ORF">FVD38_10535</name>
</gene>
<organism evidence="3 4">
    <name type="scientific">Massilia arenae</name>
    <dbReference type="NCBI Taxonomy" id="2603288"/>
    <lineage>
        <taxon>Bacteria</taxon>
        <taxon>Pseudomonadati</taxon>
        <taxon>Pseudomonadota</taxon>
        <taxon>Betaproteobacteria</taxon>
        <taxon>Burkholderiales</taxon>
        <taxon>Oxalobacteraceae</taxon>
        <taxon>Telluria group</taxon>
        <taxon>Massilia</taxon>
    </lineage>
</organism>
<feature type="domain" description="DUF4214" evidence="2">
    <location>
        <begin position="52"/>
        <end position="105"/>
    </location>
</feature>
<dbReference type="Proteomes" id="UP000321413">
    <property type="component" value="Unassembled WGS sequence"/>
</dbReference>